<evidence type="ECO:0000313" key="1">
    <source>
        <dbReference type="EMBL" id="KAH7850160.1"/>
    </source>
</evidence>
<evidence type="ECO:0000313" key="2">
    <source>
        <dbReference type="Proteomes" id="UP000828048"/>
    </source>
</evidence>
<protein>
    <submittedName>
        <fullName evidence="1">Uncharacterized protein</fullName>
    </submittedName>
</protein>
<gene>
    <name evidence="1" type="ORF">Vadar_028676</name>
</gene>
<proteinExistence type="predicted"/>
<reference evidence="1 2" key="1">
    <citation type="journal article" date="2021" name="Hortic Res">
        <title>High-quality reference genome and annotation aids understanding of berry development for evergreen blueberry (Vaccinium darrowii).</title>
        <authorList>
            <person name="Yu J."/>
            <person name="Hulse-Kemp A.M."/>
            <person name="Babiker E."/>
            <person name="Staton M."/>
        </authorList>
    </citation>
    <scope>NUCLEOTIDE SEQUENCE [LARGE SCALE GENOMIC DNA]</scope>
    <source>
        <strain evidence="2">cv. NJ 8807/NJ 8810</strain>
        <tissue evidence="1">Young leaf</tissue>
    </source>
</reference>
<dbReference type="Proteomes" id="UP000828048">
    <property type="component" value="Chromosome 7"/>
</dbReference>
<keyword evidence="2" id="KW-1185">Reference proteome</keyword>
<name>A0ACB7Y9K1_9ERIC</name>
<comment type="caution">
    <text evidence="1">The sequence shown here is derived from an EMBL/GenBank/DDBJ whole genome shotgun (WGS) entry which is preliminary data.</text>
</comment>
<organism evidence="1 2">
    <name type="scientific">Vaccinium darrowii</name>
    <dbReference type="NCBI Taxonomy" id="229202"/>
    <lineage>
        <taxon>Eukaryota</taxon>
        <taxon>Viridiplantae</taxon>
        <taxon>Streptophyta</taxon>
        <taxon>Embryophyta</taxon>
        <taxon>Tracheophyta</taxon>
        <taxon>Spermatophyta</taxon>
        <taxon>Magnoliopsida</taxon>
        <taxon>eudicotyledons</taxon>
        <taxon>Gunneridae</taxon>
        <taxon>Pentapetalae</taxon>
        <taxon>asterids</taxon>
        <taxon>Ericales</taxon>
        <taxon>Ericaceae</taxon>
        <taxon>Vaccinioideae</taxon>
        <taxon>Vaccinieae</taxon>
        <taxon>Vaccinium</taxon>
    </lineage>
</organism>
<dbReference type="EMBL" id="CM037157">
    <property type="protein sequence ID" value="KAH7850160.1"/>
    <property type="molecule type" value="Genomic_DNA"/>
</dbReference>
<sequence length="1048" mass="116794">MKTRNSTTPKPAPAKKTPPARKSAAKTPPNDSGIATATPKTTDTNSASTPTATVDLNPQPPVEQEKTSADTMEVTPETKVGTRAKTTKKVVVRKTPARTKASTSPKAVPWKTSELEQLEKARIGGSSEKEEVGDAKDLDSWKKEVSSLSIIEESVNKEELSVENVEEAKRVEDENVMKVEETPQEKEDIIGMEKLSTVDLKAEQPVEQANTSVDAVEVTLPAKRTGAKTTKKIVVRKTMARTKTPTSAKDVPRMTPKSEQMAKFKVEESSKKVDAEDAMDVDSAKKEKYSVSNADEPAKEGVPSVGNVEETKKVEDQSVMIFNGPLQGKEEVIDVEWRLVTKVGKSTGQDDPVALDVAEVSKSQEPGMPREEELVKEEIREEMRIVEDNVGSASEPVNMEDDMRKLRGKDTQCEDESHGNERIEECRDQESLEEFGGEELVSDDIPELGEEAEALEVEKMELTAAAKERKMRKELEIFVGGLDRAAVEEDVKKAFENIGDVVDVRLHKNTSTDKNKGYAFVKFATKEQASRALSEMKNPLICGKRCRTGPSEDNDSLFLGNICNTWTKEAIKQKLEDYDVEGVQNITLVADARHEGLSRGFAFIEFASHAEAMLAYKRLQKPDVIFGHTERTAKVAFAEPLREPDPEVMAQVKSVFIDGLPPNLDENRVREQMKGYGEIARIMLARNMSTAKRRDYGFVDFTTHEAAVACVEGINDKYLGDGNLKTKVKARLSNPLPKTQAIKGGMCGGFRIGRAGAGSSTKFGRGFGQDVRAFNRPNFQRGRGFYQRGNVPTWRMGFAREHDLDIQYPPFHRREMSGQGGWRDSFRGAHDASHGGVNHFPLEKDSTDHTVDVILMTLTSMMAVHMERNDHSLWQNRIQTTWSLADIVLDWITLIQQFDFVRLTIEILLKPAAASTPMIITALTTVKVHIHLFMGMIARMEVAITTRIEKLWWIWEAGMDVWWAFIGGSGKLGWTSCDAVLQLSFPRVHKFPGITGFMLKFLDWCKNCNVGYLAMPSLLRTLVVQLGHMTVFVLIAVFCLIPQKSLTY</sequence>
<accession>A0ACB7Y9K1</accession>